<name>A0ABT6ZZU9_9ACTN</name>
<evidence type="ECO:0000256" key="1">
    <source>
        <dbReference type="SAM" id="Phobius"/>
    </source>
</evidence>
<dbReference type="RefSeq" id="WP_274041006.1">
    <property type="nucleotide sequence ID" value="NZ_JANCPR020000022.1"/>
</dbReference>
<accession>A0ABT6ZZU9</accession>
<keyword evidence="1" id="KW-1133">Transmembrane helix</keyword>
<feature type="transmembrane region" description="Helical" evidence="1">
    <location>
        <begin position="64"/>
        <end position="86"/>
    </location>
</feature>
<keyword evidence="1" id="KW-0812">Transmembrane</keyword>
<feature type="transmembrane region" description="Helical" evidence="1">
    <location>
        <begin position="30"/>
        <end position="52"/>
    </location>
</feature>
<feature type="transmembrane region" description="Helical" evidence="1">
    <location>
        <begin position="179"/>
        <end position="197"/>
    </location>
</feature>
<sequence length="259" mass="26452">MSAVGADCRITPFRVVRAEWSKLWTLRSTWYALGGCVVLTAVVGVVIAVSAGDGPRGPSDPVELSLFGLNFAQLVLPILGVLVTAGEYSTGMIRASMTAVPRRLPVLWSKAAVFGAVVFGTVLVTAFGVFGLAQLFLSGTALAASYGDPGVLRALFGSAAVLALLGVLGLALGALTRGVPAGIGAFVVLLTVLPQLAGTLPYEWVDTVVRCTPLPAGQGLMAALPQPDSLSPLTGLATLTAWTAAALGAAGLLLKRRDV</sequence>
<evidence type="ECO:0000313" key="3">
    <source>
        <dbReference type="Proteomes" id="UP001214441"/>
    </source>
</evidence>
<feature type="transmembrane region" description="Helical" evidence="1">
    <location>
        <begin position="150"/>
        <end position="172"/>
    </location>
</feature>
<proteinExistence type="predicted"/>
<feature type="transmembrane region" description="Helical" evidence="1">
    <location>
        <begin position="107"/>
        <end position="130"/>
    </location>
</feature>
<dbReference type="Proteomes" id="UP001214441">
    <property type="component" value="Unassembled WGS sequence"/>
</dbReference>
<gene>
    <name evidence="2" type="ORF">NMN56_021975</name>
</gene>
<comment type="caution">
    <text evidence="2">The sequence shown here is derived from an EMBL/GenBank/DDBJ whole genome shotgun (WGS) entry which is preliminary data.</text>
</comment>
<dbReference type="EMBL" id="JANCPR020000022">
    <property type="protein sequence ID" value="MDJ1134581.1"/>
    <property type="molecule type" value="Genomic_DNA"/>
</dbReference>
<keyword evidence="3" id="KW-1185">Reference proteome</keyword>
<reference evidence="2 3" key="1">
    <citation type="submission" date="2023-05" db="EMBL/GenBank/DDBJ databases">
        <title>Streptantibioticus silvisoli sp. nov., acidotolerant actinomycetes 1 from pine litter.</title>
        <authorList>
            <person name="Swiecimska M."/>
            <person name="Golinska P."/>
            <person name="Sangal V."/>
            <person name="Wachnowicz B."/>
            <person name="Goodfellow M."/>
        </authorList>
    </citation>
    <scope>NUCLEOTIDE SEQUENCE [LARGE SCALE GENOMIC DNA]</scope>
    <source>
        <strain evidence="2 3">DSM 42109</strain>
    </source>
</reference>
<protein>
    <submittedName>
        <fullName evidence="2">ABC transporter permease</fullName>
    </submittedName>
</protein>
<organism evidence="2 3">
    <name type="scientific">Streptomyces iconiensis</name>
    <dbReference type="NCBI Taxonomy" id="1384038"/>
    <lineage>
        <taxon>Bacteria</taxon>
        <taxon>Bacillati</taxon>
        <taxon>Actinomycetota</taxon>
        <taxon>Actinomycetes</taxon>
        <taxon>Kitasatosporales</taxon>
        <taxon>Streptomycetaceae</taxon>
        <taxon>Streptomyces</taxon>
    </lineage>
</organism>
<evidence type="ECO:0000313" key="2">
    <source>
        <dbReference type="EMBL" id="MDJ1134581.1"/>
    </source>
</evidence>
<keyword evidence="1" id="KW-0472">Membrane</keyword>
<feature type="transmembrane region" description="Helical" evidence="1">
    <location>
        <begin position="233"/>
        <end position="254"/>
    </location>
</feature>